<reference evidence="1 2" key="1">
    <citation type="submission" date="2013-02" db="EMBL/GenBank/DDBJ databases">
        <title>Draft genome sequence of Amycolatopsis vancoresmycina strain DSM 44592T.</title>
        <authorList>
            <person name="Kumar S."/>
            <person name="Kaur N."/>
            <person name="Kaur C."/>
            <person name="Raghava G.P.S."/>
            <person name="Mayilraj S."/>
        </authorList>
    </citation>
    <scope>NUCLEOTIDE SEQUENCE [LARGE SCALE GENOMIC DNA]</scope>
    <source>
        <strain evidence="1 2">DSM 44592</strain>
    </source>
</reference>
<gene>
    <name evidence="1" type="ORF">H480_25927</name>
</gene>
<dbReference type="OrthoDB" id="4548523at2"/>
<evidence type="ECO:0000313" key="1">
    <source>
        <dbReference type="EMBL" id="EOD65584.1"/>
    </source>
</evidence>
<evidence type="ECO:0000313" key="2">
    <source>
        <dbReference type="Proteomes" id="UP000014139"/>
    </source>
</evidence>
<dbReference type="AlphaFoldDB" id="R1I551"/>
<keyword evidence="2" id="KW-1185">Reference proteome</keyword>
<dbReference type="Gene3D" id="1.20.120.450">
    <property type="entry name" value="dinb family like domain"/>
    <property type="match status" value="1"/>
</dbReference>
<dbReference type="InterPro" id="IPR034660">
    <property type="entry name" value="DinB/YfiT-like"/>
</dbReference>
<comment type="caution">
    <text evidence="1">The sequence shown here is derived from an EMBL/GenBank/DDBJ whole genome shotgun (WGS) entry which is preliminary data.</text>
</comment>
<dbReference type="PATRIC" id="fig|1292037.4.peg.4904"/>
<organism evidence="1 2">
    <name type="scientific">Amycolatopsis vancoresmycina DSM 44592</name>
    <dbReference type="NCBI Taxonomy" id="1292037"/>
    <lineage>
        <taxon>Bacteria</taxon>
        <taxon>Bacillati</taxon>
        <taxon>Actinomycetota</taxon>
        <taxon>Actinomycetes</taxon>
        <taxon>Pseudonocardiales</taxon>
        <taxon>Pseudonocardiaceae</taxon>
        <taxon>Amycolatopsis</taxon>
    </lineage>
</organism>
<dbReference type="SUPFAM" id="SSF109854">
    <property type="entry name" value="DinB/YfiT-like putative metalloenzymes"/>
    <property type="match status" value="1"/>
</dbReference>
<dbReference type="eggNOG" id="COG2318">
    <property type="taxonomic scope" value="Bacteria"/>
</dbReference>
<sequence>MAGNVRPVADERDGLLSFLEQQRYVLRLAAYGLTDEQARLASTKSTLSVGGLIKHVASTEYGWMDTVQQVPQKPFAEGVAEYEAAHRMGPDETLDGLLARYDEVAARTAEVIAGIDDLGRPVPVPKGVPWFPQDVDAWSVRWVLLHLIQETARHAGHADIIREHIDGGTAFPLMAAAEGWPESPWMKPWTPTTQPA</sequence>
<accession>R1I551</accession>
<dbReference type="Pfam" id="PF04978">
    <property type="entry name" value="MST"/>
    <property type="match status" value="1"/>
</dbReference>
<dbReference type="EMBL" id="AOUO01000387">
    <property type="protein sequence ID" value="EOD65584.1"/>
    <property type="molecule type" value="Genomic_DNA"/>
</dbReference>
<dbReference type="InterPro" id="IPR007061">
    <property type="entry name" value="MST-like"/>
</dbReference>
<proteinExistence type="predicted"/>
<name>R1I551_9PSEU</name>
<protein>
    <recommendedName>
        <fullName evidence="3">DinB family protein</fullName>
    </recommendedName>
</protein>
<dbReference type="RefSeq" id="WP_003098249.1">
    <property type="nucleotide sequence ID" value="NZ_AOUO01000387.1"/>
</dbReference>
<dbReference type="Proteomes" id="UP000014139">
    <property type="component" value="Unassembled WGS sequence"/>
</dbReference>
<evidence type="ECO:0008006" key="3">
    <source>
        <dbReference type="Google" id="ProtNLM"/>
    </source>
</evidence>